<organism evidence="1 2">
    <name type="scientific">Riccia fluitans</name>
    <dbReference type="NCBI Taxonomy" id="41844"/>
    <lineage>
        <taxon>Eukaryota</taxon>
        <taxon>Viridiplantae</taxon>
        <taxon>Streptophyta</taxon>
        <taxon>Embryophyta</taxon>
        <taxon>Marchantiophyta</taxon>
        <taxon>Marchantiopsida</taxon>
        <taxon>Marchantiidae</taxon>
        <taxon>Marchantiales</taxon>
        <taxon>Ricciaceae</taxon>
        <taxon>Riccia</taxon>
    </lineage>
</organism>
<protein>
    <submittedName>
        <fullName evidence="1">Uncharacterized protein</fullName>
    </submittedName>
</protein>
<dbReference type="EMBL" id="JBHFFA010000006">
    <property type="protein sequence ID" value="KAL2621048.1"/>
    <property type="molecule type" value="Genomic_DNA"/>
</dbReference>
<proteinExistence type="predicted"/>
<gene>
    <name evidence="1" type="ORF">R1flu_001253</name>
</gene>
<evidence type="ECO:0000313" key="2">
    <source>
        <dbReference type="Proteomes" id="UP001605036"/>
    </source>
</evidence>
<dbReference type="AlphaFoldDB" id="A0ABD1Y2Y9"/>
<evidence type="ECO:0000313" key="1">
    <source>
        <dbReference type="EMBL" id="KAL2621048.1"/>
    </source>
</evidence>
<comment type="caution">
    <text evidence="1">The sequence shown here is derived from an EMBL/GenBank/DDBJ whole genome shotgun (WGS) entry which is preliminary data.</text>
</comment>
<name>A0ABD1Y2Y9_9MARC</name>
<accession>A0ABD1Y2Y9</accession>
<keyword evidence="2" id="KW-1185">Reference proteome</keyword>
<dbReference type="Proteomes" id="UP001605036">
    <property type="component" value="Unassembled WGS sequence"/>
</dbReference>
<reference evidence="1 2" key="1">
    <citation type="submission" date="2024-09" db="EMBL/GenBank/DDBJ databases">
        <title>Chromosome-scale assembly of Riccia fluitans.</title>
        <authorList>
            <person name="Paukszto L."/>
            <person name="Sawicki J."/>
            <person name="Karawczyk K."/>
            <person name="Piernik-Szablinska J."/>
            <person name="Szczecinska M."/>
            <person name="Mazdziarz M."/>
        </authorList>
    </citation>
    <scope>NUCLEOTIDE SEQUENCE [LARGE SCALE GENOMIC DNA]</scope>
    <source>
        <strain evidence="1">Rf_01</strain>
        <tissue evidence="1">Aerial parts of the thallus</tissue>
    </source>
</reference>
<sequence length="109" mass="12365">MDSKGFANSMNVLMFAGPLKHLKSIRKSMVSIASIRRHMRRFDGSFEMMAEVVQPIQPIHHRFALDLLISEYLEQHFKQGGCARKVTEYSEGGCEIILPLIWPTTSSPS</sequence>